<keyword evidence="1" id="KW-0812">Transmembrane</keyword>
<evidence type="ECO:0000313" key="3">
    <source>
        <dbReference type="Proteomes" id="UP000290876"/>
    </source>
</evidence>
<sequence>MLDLIFKKLFPIYRLISEQINTLWLDTSTDHKTKFNEKYFLFCRRKLNFYITIVVFIVILSISLFSIFIWLATEKEYIFFKKIITSDSANLPIGLKVVCYLPACVFFCIGFYFGYYLIFYQYKTKLRFQSWQENNKLLSDQNLVENNFSKDYDSSIQTNLTEKHKFILLKTDEEFKDYEMMPSTKRFKYNNKFFIKSEDNKNDLFYMFLVCNIEKLVVDGKKATLEMFREEAIKYLDLKLN</sequence>
<gene>
    <name evidence="2" type="ORF">NCTC10184_00477</name>
</gene>
<keyword evidence="1" id="KW-1133">Transmembrane helix</keyword>
<dbReference type="RefSeq" id="WP_408634037.1">
    <property type="nucleotide sequence ID" value="NZ_LR215043.1"/>
</dbReference>
<accession>A0A449BAM3</accession>
<dbReference type="AlphaFoldDB" id="A0A449BAM3"/>
<evidence type="ECO:0000256" key="1">
    <source>
        <dbReference type="SAM" id="Phobius"/>
    </source>
</evidence>
<protein>
    <submittedName>
        <fullName evidence="2">Uncharacterized protein</fullName>
    </submittedName>
</protein>
<dbReference type="NCBIfam" id="NF045996">
    <property type="entry name" value="MAG0920_fam"/>
    <property type="match status" value="1"/>
</dbReference>
<feature type="transmembrane region" description="Helical" evidence="1">
    <location>
        <begin position="47"/>
        <end position="73"/>
    </location>
</feature>
<organism evidence="2 3">
    <name type="scientific">Mycoplasmopsis columbinasalis</name>
    <dbReference type="NCBI Taxonomy" id="114880"/>
    <lineage>
        <taxon>Bacteria</taxon>
        <taxon>Bacillati</taxon>
        <taxon>Mycoplasmatota</taxon>
        <taxon>Mycoplasmoidales</taxon>
        <taxon>Metamycoplasmataceae</taxon>
        <taxon>Mycoplasmopsis</taxon>
    </lineage>
</organism>
<dbReference type="KEGG" id="mcob:NCTC10184_00477"/>
<dbReference type="Proteomes" id="UP000290876">
    <property type="component" value="Chromosome"/>
</dbReference>
<keyword evidence="3" id="KW-1185">Reference proteome</keyword>
<feature type="transmembrane region" description="Helical" evidence="1">
    <location>
        <begin position="93"/>
        <end position="118"/>
    </location>
</feature>
<keyword evidence="1" id="KW-0472">Membrane</keyword>
<reference evidence="2 3" key="1">
    <citation type="submission" date="2019-01" db="EMBL/GenBank/DDBJ databases">
        <authorList>
            <consortium name="Pathogen Informatics"/>
        </authorList>
    </citation>
    <scope>NUCLEOTIDE SEQUENCE [LARGE SCALE GENOMIC DNA]</scope>
    <source>
        <strain evidence="2 3">NCTC10184</strain>
    </source>
</reference>
<proteinExistence type="predicted"/>
<name>A0A449BAM3_9BACT</name>
<dbReference type="EMBL" id="LR215043">
    <property type="protein sequence ID" value="VEU78239.1"/>
    <property type="molecule type" value="Genomic_DNA"/>
</dbReference>
<evidence type="ECO:0000313" key="2">
    <source>
        <dbReference type="EMBL" id="VEU78239.1"/>
    </source>
</evidence>